<organism evidence="4">
    <name type="scientific">Heterosigma akashiwo</name>
    <name type="common">Chromophytic alga</name>
    <name type="synonym">Heterosigma carterae</name>
    <dbReference type="NCBI Taxonomy" id="2829"/>
    <lineage>
        <taxon>Eukaryota</taxon>
        <taxon>Sar</taxon>
        <taxon>Stramenopiles</taxon>
        <taxon>Ochrophyta</taxon>
        <taxon>Raphidophyceae</taxon>
        <taxon>Chattonellales</taxon>
        <taxon>Chattonellaceae</taxon>
        <taxon>Heterosigma</taxon>
    </lineage>
</organism>
<evidence type="ECO:0000313" key="4">
    <source>
        <dbReference type="EMBL" id="CAE0628666.1"/>
    </source>
</evidence>
<dbReference type="PANTHER" id="PTHR21148">
    <property type="entry name" value="THIOREDOXIN DOMAIN-CONTAINING PROTEIN 9"/>
    <property type="match status" value="1"/>
</dbReference>
<name>A0A6V1PIS8_HETAK</name>
<dbReference type="AlphaFoldDB" id="A0A6V1PIS8"/>
<dbReference type="EMBL" id="HBIU01015763">
    <property type="protein sequence ID" value="CAE0628666.1"/>
    <property type="molecule type" value="Transcribed_RNA"/>
</dbReference>
<dbReference type="InterPro" id="IPR036249">
    <property type="entry name" value="Thioredoxin-like_sf"/>
</dbReference>
<gene>
    <name evidence="4" type="ORF">HAKA00212_LOCUS7348</name>
</gene>
<evidence type="ECO:0000259" key="3">
    <source>
        <dbReference type="Pfam" id="PF00085"/>
    </source>
</evidence>
<dbReference type="InterPro" id="IPR013766">
    <property type="entry name" value="Thioredoxin_domain"/>
</dbReference>
<reference evidence="4" key="1">
    <citation type="submission" date="2021-01" db="EMBL/GenBank/DDBJ databases">
        <authorList>
            <person name="Corre E."/>
            <person name="Pelletier E."/>
            <person name="Niang G."/>
            <person name="Scheremetjew M."/>
            <person name="Finn R."/>
            <person name="Kale V."/>
            <person name="Holt S."/>
            <person name="Cochrane G."/>
            <person name="Meng A."/>
            <person name="Brown T."/>
            <person name="Cohen L."/>
        </authorList>
    </citation>
    <scope>NUCLEOTIDE SEQUENCE</scope>
    <source>
        <strain evidence="4">CCMP3107</strain>
    </source>
</reference>
<keyword evidence="1" id="KW-0175">Coiled coil</keyword>
<dbReference type="CDD" id="cd02989">
    <property type="entry name" value="Phd_like_TxnDC9"/>
    <property type="match status" value="1"/>
</dbReference>
<feature type="coiled-coil region" evidence="1">
    <location>
        <begin position="21"/>
        <end position="55"/>
    </location>
</feature>
<feature type="compositionally biased region" description="Acidic residues" evidence="2">
    <location>
        <begin position="193"/>
        <end position="208"/>
    </location>
</feature>
<accession>A0A6V1PIS8</accession>
<dbReference type="Pfam" id="PF00085">
    <property type="entry name" value="Thioredoxin"/>
    <property type="match status" value="1"/>
</dbReference>
<proteinExistence type="predicted"/>
<sequence length="244" mass="27590">MSHQCNDAMCMVQEAVGEQMLKAAQSREQKMDEEIQKLENLDEDDFEKLRQARRERLMKQQVERQEWLQNDHGRYTEIGDQQQFFDATKKSKRMVAHFYRAATQRCQIVDRHLGDLAPRHLETRFVKIDAEKSPFLVERLNIFMMPTVLCIKEGKVAHHLRGFDELGGHDDFPTAALACALAAHGVLNYEGPDPGDADEDQLAAEDDGAPGGGPPSALFSSSARRNPIRRGDHERSGRGAVADY</sequence>
<dbReference type="SUPFAM" id="SSF52833">
    <property type="entry name" value="Thioredoxin-like"/>
    <property type="match status" value="1"/>
</dbReference>
<evidence type="ECO:0000256" key="1">
    <source>
        <dbReference type="SAM" id="Coils"/>
    </source>
</evidence>
<evidence type="ECO:0000256" key="2">
    <source>
        <dbReference type="SAM" id="MobiDB-lite"/>
    </source>
</evidence>
<feature type="region of interest" description="Disordered" evidence="2">
    <location>
        <begin position="190"/>
        <end position="244"/>
    </location>
</feature>
<dbReference type="Gene3D" id="3.40.30.10">
    <property type="entry name" value="Glutaredoxin"/>
    <property type="match status" value="1"/>
</dbReference>
<feature type="domain" description="Thioredoxin" evidence="3">
    <location>
        <begin position="81"/>
        <end position="163"/>
    </location>
</feature>
<protein>
    <recommendedName>
        <fullName evidence="3">Thioredoxin domain-containing protein</fullName>
    </recommendedName>
</protein>